<name>A0A256GRD6_9HYPH</name>
<gene>
    <name evidence="1" type="ORF">CES86_2111</name>
</gene>
<dbReference type="Proteomes" id="UP000216363">
    <property type="component" value="Unassembled WGS sequence"/>
</dbReference>
<evidence type="ECO:0000313" key="2">
    <source>
        <dbReference type="Proteomes" id="UP000216363"/>
    </source>
</evidence>
<evidence type="ECO:0000313" key="1">
    <source>
        <dbReference type="EMBL" id="OYR29548.1"/>
    </source>
</evidence>
<accession>A0A256GRD6</accession>
<dbReference type="EMBL" id="NNRN01000046">
    <property type="protein sequence ID" value="OYR29548.1"/>
    <property type="molecule type" value="Genomic_DNA"/>
</dbReference>
<sequence>MKLGQEGHSFSDIGACPARTSEPQLFAICRGYWQFAGFSAI</sequence>
<proteinExistence type="predicted"/>
<reference evidence="1 2" key="1">
    <citation type="submission" date="2017-07" db="EMBL/GenBank/DDBJ databases">
        <title>Draft genome of Ochrobactrum lupini type strain LUP21.</title>
        <authorList>
            <person name="Krzyzanowska D.M."/>
            <person name="Jafra S."/>
        </authorList>
    </citation>
    <scope>NUCLEOTIDE SEQUENCE [LARGE SCALE GENOMIC DNA]</scope>
    <source>
        <strain evidence="1 2">LUP21</strain>
    </source>
</reference>
<comment type="caution">
    <text evidence="1">The sequence shown here is derived from an EMBL/GenBank/DDBJ whole genome shotgun (WGS) entry which is preliminary data.</text>
</comment>
<organism evidence="1 2">
    <name type="scientific">Brucella lupini</name>
    <dbReference type="NCBI Taxonomy" id="255457"/>
    <lineage>
        <taxon>Bacteria</taxon>
        <taxon>Pseudomonadati</taxon>
        <taxon>Pseudomonadota</taxon>
        <taxon>Alphaproteobacteria</taxon>
        <taxon>Hyphomicrobiales</taxon>
        <taxon>Brucellaceae</taxon>
        <taxon>Brucella/Ochrobactrum group</taxon>
        <taxon>Brucella</taxon>
    </lineage>
</organism>
<protein>
    <submittedName>
        <fullName evidence="1">Uncharacterized protein</fullName>
    </submittedName>
</protein>
<dbReference type="AlphaFoldDB" id="A0A256GRD6"/>